<organism evidence="2 3">
    <name type="scientific">Fasciola hepatica</name>
    <name type="common">Liver fluke</name>
    <dbReference type="NCBI Taxonomy" id="6192"/>
    <lineage>
        <taxon>Eukaryota</taxon>
        <taxon>Metazoa</taxon>
        <taxon>Spiralia</taxon>
        <taxon>Lophotrochozoa</taxon>
        <taxon>Platyhelminthes</taxon>
        <taxon>Trematoda</taxon>
        <taxon>Digenea</taxon>
        <taxon>Plagiorchiida</taxon>
        <taxon>Echinostomata</taxon>
        <taxon>Echinostomatoidea</taxon>
        <taxon>Fasciolidae</taxon>
        <taxon>Fasciola</taxon>
    </lineage>
</organism>
<name>A0A4E0RSP8_FASHE</name>
<keyword evidence="3" id="KW-1185">Reference proteome</keyword>
<feature type="compositionally biased region" description="Polar residues" evidence="1">
    <location>
        <begin position="185"/>
        <end position="195"/>
    </location>
</feature>
<feature type="compositionally biased region" description="Polar residues" evidence="1">
    <location>
        <begin position="13"/>
        <end position="46"/>
    </location>
</feature>
<evidence type="ECO:0000313" key="2">
    <source>
        <dbReference type="EMBL" id="THD23577.1"/>
    </source>
</evidence>
<feature type="region of interest" description="Disordered" evidence="1">
    <location>
        <begin position="240"/>
        <end position="297"/>
    </location>
</feature>
<feature type="region of interest" description="Disordered" evidence="1">
    <location>
        <begin position="182"/>
        <end position="205"/>
    </location>
</feature>
<protein>
    <submittedName>
        <fullName evidence="2">Uncharacterized protein</fullName>
    </submittedName>
</protein>
<comment type="caution">
    <text evidence="2">The sequence shown here is derived from an EMBL/GenBank/DDBJ whole genome shotgun (WGS) entry which is preliminary data.</text>
</comment>
<reference evidence="2" key="1">
    <citation type="submission" date="2019-03" db="EMBL/GenBank/DDBJ databases">
        <title>Improved annotation for the trematode Fasciola hepatica.</title>
        <authorList>
            <person name="Choi Y.-J."/>
            <person name="Martin J."/>
            <person name="Mitreva M."/>
        </authorList>
    </citation>
    <scope>NUCLEOTIDE SEQUENCE [LARGE SCALE GENOMIC DNA]</scope>
</reference>
<gene>
    <name evidence="2" type="ORF">D915_005648</name>
</gene>
<feature type="compositionally biased region" description="Polar residues" evidence="1">
    <location>
        <begin position="57"/>
        <end position="84"/>
    </location>
</feature>
<accession>A0A4E0RSP8</accession>
<dbReference type="AlphaFoldDB" id="A0A4E0RSP8"/>
<evidence type="ECO:0000313" key="3">
    <source>
        <dbReference type="Proteomes" id="UP000230066"/>
    </source>
</evidence>
<proteinExistence type="predicted"/>
<sequence length="349" mass="37450">MADILQRMGQAPCTPTDNTSISRTETPVDQIQCFSARTQPESTTRLTAELDHPNRIPRSQPSGTSATEQIPVGSSESTNSQSPVGSKISPSTSTSPSVLSRMTTAVSSFAAAIISPRRSQAPPAREPTPVEMQDLPKISRPHQTQFTSREIELAAPHGSISGGSSDFTVTSRDPVPSEFTCGTKPLTSRPRTTMCSPPDWNRFPWRRTGTEPDAVKGSTVEFVPVAGNIGKSAKGSNEEPFAVPILPKNDRAPTLKRKPLGEIPGANKGSHLPALGRTDSAEEKKVPELEPGSFGVGGPLAESTAGPFRIPVSHPLPNVVPKRARVDVSLPSSCYFLRFIRYEYSEDVN</sequence>
<feature type="region of interest" description="Disordered" evidence="1">
    <location>
        <begin position="1"/>
        <end position="100"/>
    </location>
</feature>
<dbReference type="Proteomes" id="UP000230066">
    <property type="component" value="Unassembled WGS sequence"/>
</dbReference>
<evidence type="ECO:0000256" key="1">
    <source>
        <dbReference type="SAM" id="MobiDB-lite"/>
    </source>
</evidence>
<feature type="compositionally biased region" description="Basic and acidic residues" evidence="1">
    <location>
        <begin position="279"/>
        <end position="288"/>
    </location>
</feature>
<dbReference type="EMBL" id="JXXN02002070">
    <property type="protein sequence ID" value="THD23577.1"/>
    <property type="molecule type" value="Genomic_DNA"/>
</dbReference>